<dbReference type="InterPro" id="IPR002347">
    <property type="entry name" value="SDR_fam"/>
</dbReference>
<dbReference type="OrthoDB" id="9787486at2"/>
<dbReference type="InterPro" id="IPR051122">
    <property type="entry name" value="SDR_DHRS6-like"/>
</dbReference>
<reference evidence="3" key="1">
    <citation type="journal article" date="2014" name="Int. J. Syst. Evol. Microbiol.">
        <title>Complete genome sequence of Corynebacterium casei LMG S-19264T (=DSM 44701T), isolated from a smear-ripened cheese.</title>
        <authorList>
            <consortium name="US DOE Joint Genome Institute (JGI-PGF)"/>
            <person name="Walter F."/>
            <person name="Albersmeier A."/>
            <person name="Kalinowski J."/>
            <person name="Ruckert C."/>
        </authorList>
    </citation>
    <scope>NUCLEOTIDE SEQUENCE</scope>
    <source>
        <strain evidence="3">CGMCC 1.15758</strain>
    </source>
</reference>
<dbReference type="Gene3D" id="3.40.50.720">
    <property type="entry name" value="NAD(P)-binding Rossmann-like Domain"/>
    <property type="match status" value="1"/>
</dbReference>
<dbReference type="Proteomes" id="UP000636949">
    <property type="component" value="Unassembled WGS sequence"/>
</dbReference>
<comment type="similarity">
    <text evidence="1">Belongs to the short-chain dehydrogenases/reductases (SDR) family.</text>
</comment>
<dbReference type="InterPro" id="IPR036291">
    <property type="entry name" value="NAD(P)-bd_dom_sf"/>
</dbReference>
<comment type="caution">
    <text evidence="3">The sequence shown here is derived from an EMBL/GenBank/DDBJ whole genome shotgun (WGS) entry which is preliminary data.</text>
</comment>
<dbReference type="AlphaFoldDB" id="A0A8J2Z2N2"/>
<name>A0A8J2Z2N2_9GAMM</name>
<gene>
    <name evidence="3" type="ORF">GCM10010995_04400</name>
</gene>
<dbReference type="SUPFAM" id="SSF51735">
    <property type="entry name" value="NAD(P)-binding Rossmann-fold domains"/>
    <property type="match status" value="1"/>
</dbReference>
<keyword evidence="2" id="KW-0560">Oxidoreductase</keyword>
<organism evidence="3 4">
    <name type="scientific">Cysteiniphilum litorale</name>
    <dbReference type="NCBI Taxonomy" id="2056700"/>
    <lineage>
        <taxon>Bacteria</taxon>
        <taxon>Pseudomonadati</taxon>
        <taxon>Pseudomonadota</taxon>
        <taxon>Gammaproteobacteria</taxon>
        <taxon>Thiotrichales</taxon>
        <taxon>Fastidiosibacteraceae</taxon>
        <taxon>Cysteiniphilum</taxon>
    </lineage>
</organism>
<dbReference type="Pfam" id="PF13561">
    <property type="entry name" value="adh_short_C2"/>
    <property type="match status" value="1"/>
</dbReference>
<evidence type="ECO:0000313" key="4">
    <source>
        <dbReference type="Proteomes" id="UP000636949"/>
    </source>
</evidence>
<sequence>MKKVIVVGATGTIGQGICTTLQNHGYEVVKVSRSGDIEVDIADLNSIKAMYAKIGSFDALVSTTGKVTFKALTEMTEADFMLGLHNKLMGQVNLVQEGLKYINDNGSFTLTTGILNCEPIALGASAAMVNAALEGYIKAASLELRQQVRINAVSPTVITEALASYAPFFPGFKSVSAHEAAQAYLRSVAGIETGKVFKVGF</sequence>
<proteinExistence type="inferred from homology"/>
<dbReference type="CDD" id="cd11731">
    <property type="entry name" value="Lin1944_like_SDR_c"/>
    <property type="match status" value="1"/>
</dbReference>
<dbReference type="EMBL" id="BMJS01000002">
    <property type="protein sequence ID" value="GGF90197.1"/>
    <property type="molecule type" value="Genomic_DNA"/>
</dbReference>
<dbReference type="PANTHER" id="PTHR43477">
    <property type="entry name" value="DIHYDROANTICAPSIN 7-DEHYDROGENASE"/>
    <property type="match status" value="1"/>
</dbReference>
<protein>
    <submittedName>
        <fullName evidence="3">Short chain dehydrogenase</fullName>
    </submittedName>
</protein>
<dbReference type="PRINTS" id="PR00081">
    <property type="entry name" value="GDHRDH"/>
</dbReference>
<dbReference type="RefSeq" id="WP_117001536.1">
    <property type="nucleotide sequence ID" value="NZ_BMJS01000002.1"/>
</dbReference>
<evidence type="ECO:0000256" key="1">
    <source>
        <dbReference type="ARBA" id="ARBA00006484"/>
    </source>
</evidence>
<accession>A0A8J2Z2N2</accession>
<dbReference type="PANTHER" id="PTHR43477:SF1">
    <property type="entry name" value="DIHYDROANTICAPSIN 7-DEHYDROGENASE"/>
    <property type="match status" value="1"/>
</dbReference>
<dbReference type="GO" id="GO:0016491">
    <property type="term" value="F:oxidoreductase activity"/>
    <property type="evidence" value="ECO:0007669"/>
    <property type="project" value="UniProtKB-KW"/>
</dbReference>
<keyword evidence="4" id="KW-1185">Reference proteome</keyword>
<dbReference type="NCBIfam" id="NF005754">
    <property type="entry name" value="PRK07578.1"/>
    <property type="match status" value="1"/>
</dbReference>
<evidence type="ECO:0000256" key="2">
    <source>
        <dbReference type="ARBA" id="ARBA00023002"/>
    </source>
</evidence>
<reference evidence="3" key="2">
    <citation type="submission" date="2020-09" db="EMBL/GenBank/DDBJ databases">
        <authorList>
            <person name="Sun Q."/>
            <person name="Zhou Y."/>
        </authorList>
    </citation>
    <scope>NUCLEOTIDE SEQUENCE</scope>
    <source>
        <strain evidence="3">CGMCC 1.15758</strain>
    </source>
</reference>
<evidence type="ECO:0000313" key="3">
    <source>
        <dbReference type="EMBL" id="GGF90197.1"/>
    </source>
</evidence>